<dbReference type="AlphaFoldDB" id="A0A7L9U5M5"/>
<evidence type="ECO:0000313" key="17">
    <source>
        <dbReference type="Proteomes" id="UP000593875"/>
    </source>
</evidence>
<dbReference type="PROSITE" id="PS00396">
    <property type="entry name" value="TOPO_IA_1"/>
    <property type="match status" value="1"/>
</dbReference>
<evidence type="ECO:0000256" key="10">
    <source>
        <dbReference type="ARBA" id="ARBA00031985"/>
    </source>
</evidence>
<dbReference type="Pfam" id="PF01131">
    <property type="entry name" value="Topoisom_bac"/>
    <property type="match status" value="1"/>
</dbReference>
<dbReference type="PANTHER" id="PTHR11390">
    <property type="entry name" value="PROKARYOTIC DNA TOPOISOMERASE"/>
    <property type="match status" value="1"/>
</dbReference>
<keyword evidence="8 16" id="KW-0413">Isomerase</keyword>
<dbReference type="SMART" id="SM00437">
    <property type="entry name" value="TOP1Ac"/>
    <property type="match status" value="1"/>
</dbReference>
<keyword evidence="6" id="KW-0799">Topoisomerase</keyword>
<reference evidence="16 17" key="1">
    <citation type="submission" date="2020-10" db="EMBL/GenBank/DDBJ databases">
        <title>Genome sequencing of Massilia sp. LPB0304.</title>
        <authorList>
            <person name="Kim J."/>
        </authorList>
    </citation>
    <scope>NUCLEOTIDE SEQUENCE [LARGE SCALE GENOMIC DNA]</scope>
    <source>
        <strain evidence="16 17">LPB0304</strain>
    </source>
</reference>
<dbReference type="NCBIfam" id="TIGR01056">
    <property type="entry name" value="topB"/>
    <property type="match status" value="1"/>
</dbReference>
<dbReference type="Gene3D" id="1.10.460.10">
    <property type="entry name" value="Topoisomerase I, domain 2"/>
    <property type="match status" value="1"/>
</dbReference>
<dbReference type="PROSITE" id="PS50880">
    <property type="entry name" value="TOPRIM"/>
    <property type="match status" value="1"/>
</dbReference>
<dbReference type="Gene3D" id="1.10.290.10">
    <property type="entry name" value="Topoisomerase I, domain 4"/>
    <property type="match status" value="1"/>
</dbReference>
<dbReference type="SMART" id="SM00436">
    <property type="entry name" value="TOP1Bc"/>
    <property type="match status" value="1"/>
</dbReference>
<keyword evidence="7" id="KW-0238">DNA-binding</keyword>
<evidence type="ECO:0000256" key="5">
    <source>
        <dbReference type="ARBA" id="ARBA00022842"/>
    </source>
</evidence>
<dbReference type="EMBL" id="CP062941">
    <property type="protein sequence ID" value="QOL50150.1"/>
    <property type="molecule type" value="Genomic_DNA"/>
</dbReference>
<dbReference type="InterPro" id="IPR003602">
    <property type="entry name" value="Topo_IA_DNA-bd_dom"/>
</dbReference>
<evidence type="ECO:0000256" key="1">
    <source>
        <dbReference type="ARBA" id="ARBA00000213"/>
    </source>
</evidence>
<evidence type="ECO:0000256" key="11">
    <source>
        <dbReference type="ARBA" id="ARBA00032235"/>
    </source>
</evidence>
<evidence type="ECO:0000256" key="9">
    <source>
        <dbReference type="ARBA" id="ARBA00030003"/>
    </source>
</evidence>
<dbReference type="Gene3D" id="3.40.50.140">
    <property type="match status" value="1"/>
</dbReference>
<dbReference type="InterPro" id="IPR006171">
    <property type="entry name" value="TOPRIM_dom"/>
</dbReference>
<feature type="region of interest" description="Disordered" evidence="13">
    <location>
        <begin position="822"/>
        <end position="892"/>
    </location>
</feature>
<dbReference type="NCBIfam" id="NF006032">
    <property type="entry name" value="PRK08173.1"/>
    <property type="match status" value="1"/>
</dbReference>
<dbReference type="InterPro" id="IPR013497">
    <property type="entry name" value="Topo_IA_cen"/>
</dbReference>
<evidence type="ECO:0000259" key="14">
    <source>
        <dbReference type="PROSITE" id="PS50880"/>
    </source>
</evidence>
<dbReference type="InterPro" id="IPR034144">
    <property type="entry name" value="TOPRIM_TopoIII"/>
</dbReference>
<sequence>MTKTLIIAEKPSVANDIAKTLGGFTKHDEYFENDEYILSSAVGHLLEIAVPEEYDVKRGKWSFTHLPMIPPYFALNPIPKTESRLKVLNKLIKRKDVTTLINACDAGREGELIFRLIAQNAKAKQPVKRLWLQSMTANAIREGFKQLRSDEEMLPLADAARCRSEADWLIGINGTRAMTAFNSKEGGFYLTTVGRVQTPTLSIVVEREEKIKKFVPRDYWEVRAEFVCAAGIYEGRWLDQQFKKDENDPEKRPERLWSKTAADSIAAACRGKQGVVTEESKPTTSMAPALFDLTSLQREANGRFGFSAKNTLGLAQALYEKHKVLTYPRTDSRHLPEDYIATVKETMNALADTNNYNQFAKQVTKNGWVKPNKRIFDNTKISDHFAIIPTGVAPKNLTEPEQKLYDLVTRRFLAVFFPPAEFLVTTRFTEVSGHQFKTEGKVMTNPGWLAVYGKDTTGDDKDGATLVPVAKGEKVLTDKITANGLVTKPPARYSEATLLSAMEGAGKLVDSDELRDAMAGKGLGTPATRAAIIEGLLTEKYLIREGRELIPTAKASQLMTLLRGLGVNELTAPELTGEWEYKLSQMEKGKISREEFMREIAQMTQIIVKRAKEYDNDTIPGEYATLKTPCPNCAGVVKENYRRFACTKCDFSMSKTPGSRQFEINEVEELLEKRTIGPLQGFRSKMGRPFAAILRIVRDEEIKNFKLEFDFGQDSADGEEGEGVDFTGQTPLGPCPKCNAGVYEMGLAYVCENQVAKPKTCDFRSGRIILQQEILPEQMAKLLNDGKTDLLPGFVSQRTRRSFKAFLTRGKDGKISFEFEERKAKPGAKPKAAANDAEADGAEGEGAATAVKAAKKPAAKAATKAAAKPAAKKAAAKGTAAKPPAKRAAARK</sequence>
<keyword evidence="5" id="KW-0460">Magnesium</keyword>
<dbReference type="GO" id="GO:0006265">
    <property type="term" value="P:DNA topological change"/>
    <property type="evidence" value="ECO:0007669"/>
    <property type="project" value="InterPro"/>
</dbReference>
<dbReference type="SMART" id="SM00493">
    <property type="entry name" value="TOPRIM"/>
    <property type="match status" value="1"/>
</dbReference>
<name>A0A7L9U5M5_9BURK</name>
<dbReference type="InterPro" id="IPR013824">
    <property type="entry name" value="Topo_IA_cen_sub1"/>
</dbReference>
<evidence type="ECO:0000256" key="13">
    <source>
        <dbReference type="SAM" id="MobiDB-lite"/>
    </source>
</evidence>
<dbReference type="InterPro" id="IPR025589">
    <property type="entry name" value="Toprim_C_rpt"/>
</dbReference>
<dbReference type="GO" id="GO:0006310">
    <property type="term" value="P:DNA recombination"/>
    <property type="evidence" value="ECO:0007669"/>
    <property type="project" value="TreeGrafter"/>
</dbReference>
<evidence type="ECO:0000256" key="6">
    <source>
        <dbReference type="ARBA" id="ARBA00023029"/>
    </source>
</evidence>
<dbReference type="Pfam" id="PF01751">
    <property type="entry name" value="Toprim"/>
    <property type="match status" value="1"/>
</dbReference>
<feature type="compositionally biased region" description="Low complexity" evidence="13">
    <location>
        <begin position="827"/>
        <end position="836"/>
    </location>
</feature>
<protein>
    <recommendedName>
        <fullName evidence="3">DNA topoisomerase</fullName>
        <ecNumber evidence="3">5.6.2.1</ecNumber>
    </recommendedName>
    <alternativeName>
        <fullName evidence="12">Omega-protein</fullName>
    </alternativeName>
    <alternativeName>
        <fullName evidence="11">Relaxing enzyme</fullName>
    </alternativeName>
    <alternativeName>
        <fullName evidence="9">Swivelase</fullName>
    </alternativeName>
    <alternativeName>
        <fullName evidence="10">Untwisting enzyme</fullName>
    </alternativeName>
</protein>
<dbReference type="InterPro" id="IPR023406">
    <property type="entry name" value="Topo_IA_AS"/>
</dbReference>
<dbReference type="GO" id="GO:0003677">
    <property type="term" value="F:DNA binding"/>
    <property type="evidence" value="ECO:0007669"/>
    <property type="project" value="UniProtKB-KW"/>
</dbReference>
<feature type="domain" description="Toprim" evidence="14">
    <location>
        <begin position="3"/>
        <end position="136"/>
    </location>
</feature>
<dbReference type="CDD" id="cd03362">
    <property type="entry name" value="TOPRIM_TopoIA_TopoIII"/>
    <property type="match status" value="1"/>
</dbReference>
<dbReference type="Proteomes" id="UP000593875">
    <property type="component" value="Chromosome"/>
</dbReference>
<comment type="similarity">
    <text evidence="2">Belongs to the type IA topoisomerase family.</text>
</comment>
<dbReference type="InterPro" id="IPR003601">
    <property type="entry name" value="Topo_IA_2"/>
</dbReference>
<dbReference type="InterPro" id="IPR005738">
    <property type="entry name" value="TopoIII"/>
</dbReference>
<dbReference type="NCBIfam" id="NF005829">
    <property type="entry name" value="PRK07726.1"/>
    <property type="match status" value="1"/>
</dbReference>
<dbReference type="CDD" id="cd00186">
    <property type="entry name" value="TOP1Ac"/>
    <property type="match status" value="1"/>
</dbReference>
<accession>A0A7L9U5M5</accession>
<dbReference type="PRINTS" id="PR00417">
    <property type="entry name" value="PRTPISMRASEI"/>
</dbReference>
<dbReference type="PROSITE" id="PS52039">
    <property type="entry name" value="TOPO_IA_2"/>
    <property type="match status" value="1"/>
</dbReference>
<evidence type="ECO:0000313" key="16">
    <source>
        <dbReference type="EMBL" id="QOL50150.1"/>
    </source>
</evidence>
<dbReference type="GO" id="GO:0043597">
    <property type="term" value="C:cytoplasmic replication fork"/>
    <property type="evidence" value="ECO:0007669"/>
    <property type="project" value="TreeGrafter"/>
</dbReference>
<dbReference type="InterPro" id="IPR000380">
    <property type="entry name" value="Topo_IA"/>
</dbReference>
<comment type="catalytic activity">
    <reaction evidence="1">
        <text>ATP-independent breakage of single-stranded DNA, followed by passage and rejoining.</text>
        <dbReference type="EC" id="5.6.2.1"/>
    </reaction>
</comment>
<feature type="domain" description="Topo IA-type catalytic" evidence="15">
    <location>
        <begin position="153"/>
        <end position="608"/>
    </location>
</feature>
<dbReference type="GO" id="GO:0006281">
    <property type="term" value="P:DNA repair"/>
    <property type="evidence" value="ECO:0007669"/>
    <property type="project" value="TreeGrafter"/>
</dbReference>
<dbReference type="EC" id="5.6.2.1" evidence="3"/>
<dbReference type="GO" id="GO:0046872">
    <property type="term" value="F:metal ion binding"/>
    <property type="evidence" value="ECO:0007669"/>
    <property type="project" value="UniProtKB-KW"/>
</dbReference>
<dbReference type="SUPFAM" id="SSF56712">
    <property type="entry name" value="Prokaryotic type I DNA topoisomerase"/>
    <property type="match status" value="1"/>
</dbReference>
<dbReference type="InterPro" id="IPR023405">
    <property type="entry name" value="Topo_IA_core_domain"/>
</dbReference>
<keyword evidence="17" id="KW-1185">Reference proteome</keyword>
<keyword evidence="4" id="KW-0479">Metal-binding</keyword>
<proteinExistence type="inferred from homology"/>
<dbReference type="InterPro" id="IPR013825">
    <property type="entry name" value="Topo_IA_cen_sub2"/>
</dbReference>
<dbReference type="KEGG" id="mlir:LPB04_02145"/>
<evidence type="ECO:0000256" key="7">
    <source>
        <dbReference type="ARBA" id="ARBA00023125"/>
    </source>
</evidence>
<gene>
    <name evidence="16" type="ORF">LPB04_02145</name>
</gene>
<evidence type="ECO:0000259" key="15">
    <source>
        <dbReference type="PROSITE" id="PS52039"/>
    </source>
</evidence>
<feature type="compositionally biased region" description="Low complexity" evidence="13">
    <location>
        <begin position="859"/>
        <end position="869"/>
    </location>
</feature>
<evidence type="ECO:0000256" key="2">
    <source>
        <dbReference type="ARBA" id="ARBA00009446"/>
    </source>
</evidence>
<evidence type="ECO:0000256" key="4">
    <source>
        <dbReference type="ARBA" id="ARBA00022723"/>
    </source>
</evidence>
<dbReference type="RefSeq" id="WP_193687169.1">
    <property type="nucleotide sequence ID" value="NZ_CP062941.1"/>
</dbReference>
<dbReference type="Pfam" id="PF13342">
    <property type="entry name" value="Toprim_Crpt"/>
    <property type="match status" value="2"/>
</dbReference>
<dbReference type="NCBIfam" id="NF011313">
    <property type="entry name" value="PRK14724.1"/>
    <property type="match status" value="1"/>
</dbReference>
<evidence type="ECO:0000256" key="8">
    <source>
        <dbReference type="ARBA" id="ARBA00023235"/>
    </source>
</evidence>
<evidence type="ECO:0000256" key="12">
    <source>
        <dbReference type="ARBA" id="ARBA00032877"/>
    </source>
</evidence>
<organism evidence="16 17">
    <name type="scientific">Massilia litorea</name>
    <dbReference type="NCBI Taxonomy" id="2769491"/>
    <lineage>
        <taxon>Bacteria</taxon>
        <taxon>Pseudomonadati</taxon>
        <taxon>Pseudomonadota</taxon>
        <taxon>Betaproteobacteria</taxon>
        <taxon>Burkholderiales</taxon>
        <taxon>Oxalobacteraceae</taxon>
        <taxon>Telluria group</taxon>
        <taxon>Massilia</taxon>
    </lineage>
</organism>
<dbReference type="InterPro" id="IPR013826">
    <property type="entry name" value="Topo_IA_cen_sub3"/>
</dbReference>
<evidence type="ECO:0000256" key="3">
    <source>
        <dbReference type="ARBA" id="ARBA00012891"/>
    </source>
</evidence>
<dbReference type="PANTHER" id="PTHR11390:SF21">
    <property type="entry name" value="DNA TOPOISOMERASE 3-ALPHA"/>
    <property type="match status" value="1"/>
</dbReference>
<dbReference type="Gene3D" id="2.70.20.10">
    <property type="entry name" value="Topoisomerase I, domain 3"/>
    <property type="match status" value="1"/>
</dbReference>
<dbReference type="GO" id="GO:0003917">
    <property type="term" value="F:DNA topoisomerase type I (single strand cut, ATP-independent) activity"/>
    <property type="evidence" value="ECO:0007669"/>
    <property type="project" value="UniProtKB-EC"/>
</dbReference>